<dbReference type="OrthoDB" id="5574448at2"/>
<gene>
    <name evidence="2" type="ORF">SCTVLC_0521</name>
</gene>
<reference evidence="2" key="1">
    <citation type="submission" date="2013-06" db="EMBL/GenBank/DDBJ databases">
        <authorList>
            <person name="Mazano-Marin A."/>
        </authorList>
    </citation>
    <scope>NUCLEOTIDE SEQUENCE</scope>
    <source>
        <strain evidence="2">SCt-VLC</strain>
    </source>
</reference>
<dbReference type="EMBL" id="FR904231">
    <property type="protein sequence ID" value="CDG47280.1"/>
    <property type="molecule type" value="Genomic_DNA"/>
</dbReference>
<protein>
    <submittedName>
        <fullName evidence="2">Putative ORF6N domain-containing protein</fullName>
    </submittedName>
</protein>
<evidence type="ECO:0000259" key="1">
    <source>
        <dbReference type="Pfam" id="PF10543"/>
    </source>
</evidence>
<organism evidence="2">
    <name type="scientific">Serratia symbiotica SCt-VLC</name>
    <dbReference type="NCBI Taxonomy" id="1347341"/>
    <lineage>
        <taxon>Bacteria</taxon>
        <taxon>Pseudomonadati</taxon>
        <taxon>Pseudomonadota</taxon>
        <taxon>Gammaproteobacteria</taxon>
        <taxon>Enterobacterales</taxon>
        <taxon>Yersiniaceae</taxon>
        <taxon>Serratia</taxon>
        <taxon>Serratia symbiotica</taxon>
    </lineage>
</organism>
<evidence type="ECO:0000313" key="2">
    <source>
        <dbReference type="EMBL" id="CDG47280.1"/>
    </source>
</evidence>
<proteinExistence type="predicted"/>
<sequence length="70" mass="7936">MTAQITAETISPITYNQINVITTELLASLYGADQKLIRQNYTHNTDRFVDGKHYFKLTGNELKCISSDLI</sequence>
<reference evidence="2" key="2">
    <citation type="journal article" date="2014" name="Genome Biol. Evol.">
        <title>Settling down: the genome of Serratia symbiotica from the aphid Cinara tujafilina zooms in on the process of accommodation to a cooperative intracellular life.</title>
        <authorList>
            <person name="Manzano-Marin A."/>
            <person name="Latorre A."/>
        </authorList>
    </citation>
    <scope>NUCLEOTIDE SEQUENCE</scope>
    <source>
        <strain evidence="2">SCt-VLC</strain>
    </source>
</reference>
<feature type="domain" description="KilA-N DNA-binding" evidence="1">
    <location>
        <begin position="12"/>
        <end position="64"/>
    </location>
</feature>
<dbReference type="AlphaFoldDB" id="A0A068RCC6"/>
<dbReference type="RefSeq" id="WP_061769921.1">
    <property type="nucleotide sequence ID" value="NZ_FR904231.1"/>
</dbReference>
<name>A0A068RCC6_9GAMM</name>
<accession>A0A068RCC6</accession>
<dbReference type="InterPro" id="IPR018873">
    <property type="entry name" value="KilA-N_DNA-bd_domain"/>
</dbReference>
<dbReference type="Pfam" id="PF10543">
    <property type="entry name" value="ORF6N"/>
    <property type="match status" value="1"/>
</dbReference>